<dbReference type="GO" id="GO:0016491">
    <property type="term" value="F:oxidoreductase activity"/>
    <property type="evidence" value="ECO:0007669"/>
    <property type="project" value="InterPro"/>
</dbReference>
<keyword evidence="6 15" id="KW-0479">Metal-binding</keyword>
<evidence type="ECO:0000256" key="7">
    <source>
        <dbReference type="ARBA" id="ARBA00022967"/>
    </source>
</evidence>
<dbReference type="AlphaFoldDB" id="A0A917EYN5"/>
<comment type="function">
    <text evidence="12 15">Subunits I and II form the functional core of the enzyme complex. Electrons originating in cytochrome c are transferred via heme a and Cu(A) to the binuclear center formed by heme a3 and Cu(B).</text>
</comment>
<name>A0A917EYN5_9ACTN</name>
<dbReference type="Proteomes" id="UP000649179">
    <property type="component" value="Unassembled WGS sequence"/>
</dbReference>
<dbReference type="Pfam" id="PF02790">
    <property type="entry name" value="COX2_TM"/>
    <property type="match status" value="1"/>
</dbReference>
<reference evidence="20" key="1">
    <citation type="journal article" date="2014" name="Int. J. Syst. Evol. Microbiol.">
        <title>Complete genome sequence of Corynebacterium casei LMG S-19264T (=DSM 44701T), isolated from a smear-ripened cheese.</title>
        <authorList>
            <consortium name="US DOE Joint Genome Institute (JGI-PGF)"/>
            <person name="Walter F."/>
            <person name="Albersmeier A."/>
            <person name="Kalinowski J."/>
            <person name="Ruckert C."/>
        </authorList>
    </citation>
    <scope>NUCLEOTIDE SEQUENCE</scope>
    <source>
        <strain evidence="20">CGMCC 1.16067</strain>
    </source>
</reference>
<dbReference type="Gene3D" id="1.10.287.90">
    <property type="match status" value="1"/>
</dbReference>
<comment type="caution">
    <text evidence="20">The sequence shown here is derived from an EMBL/GenBank/DDBJ whole genome shotgun (WGS) entry which is preliminary data.</text>
</comment>
<feature type="domain" description="Cytochrome oxidase subunit II transmembrane region profile" evidence="19">
    <location>
        <begin position="19"/>
        <end position="115"/>
    </location>
</feature>
<dbReference type="Pfam" id="PF00116">
    <property type="entry name" value="COX2"/>
    <property type="match status" value="1"/>
</dbReference>
<keyword evidence="11 17" id="KW-0472">Membrane</keyword>
<feature type="domain" description="Cytochrome oxidase subunit II copper A binding" evidence="18">
    <location>
        <begin position="118"/>
        <end position="242"/>
    </location>
</feature>
<evidence type="ECO:0000256" key="9">
    <source>
        <dbReference type="ARBA" id="ARBA00022989"/>
    </source>
</evidence>
<evidence type="ECO:0000259" key="19">
    <source>
        <dbReference type="PROSITE" id="PS50999"/>
    </source>
</evidence>
<dbReference type="PROSITE" id="PS00078">
    <property type="entry name" value="COX2"/>
    <property type="match status" value="1"/>
</dbReference>
<evidence type="ECO:0000256" key="14">
    <source>
        <dbReference type="RuleBase" id="RU000456"/>
    </source>
</evidence>
<evidence type="ECO:0000256" key="16">
    <source>
        <dbReference type="SAM" id="MobiDB-lite"/>
    </source>
</evidence>
<evidence type="ECO:0000256" key="6">
    <source>
        <dbReference type="ARBA" id="ARBA00022723"/>
    </source>
</evidence>
<keyword evidence="21" id="KW-1185">Reference proteome</keyword>
<keyword evidence="9 17" id="KW-1133">Transmembrane helix</keyword>
<evidence type="ECO:0000313" key="20">
    <source>
        <dbReference type="EMBL" id="GGF31384.1"/>
    </source>
</evidence>
<comment type="catalytic activity">
    <reaction evidence="13 15">
        <text>4 Fe(II)-[cytochrome c] + O2 + 8 H(+)(in) = 4 Fe(III)-[cytochrome c] + 2 H2O + 4 H(+)(out)</text>
        <dbReference type="Rhea" id="RHEA:11436"/>
        <dbReference type="Rhea" id="RHEA-COMP:10350"/>
        <dbReference type="Rhea" id="RHEA-COMP:14399"/>
        <dbReference type="ChEBI" id="CHEBI:15377"/>
        <dbReference type="ChEBI" id="CHEBI:15378"/>
        <dbReference type="ChEBI" id="CHEBI:15379"/>
        <dbReference type="ChEBI" id="CHEBI:29033"/>
        <dbReference type="ChEBI" id="CHEBI:29034"/>
        <dbReference type="EC" id="7.1.1.9"/>
    </reaction>
</comment>
<evidence type="ECO:0000256" key="11">
    <source>
        <dbReference type="ARBA" id="ARBA00023136"/>
    </source>
</evidence>
<dbReference type="NCBIfam" id="TIGR02866">
    <property type="entry name" value="CoxB"/>
    <property type="match status" value="1"/>
</dbReference>
<comment type="subcellular location">
    <subcellularLocation>
        <location evidence="14">Cell membrane</location>
        <topology evidence="14">Multi-pass membrane protein</topology>
    </subcellularLocation>
    <subcellularLocation>
        <location evidence="1">Membrane</location>
        <topology evidence="1">Multi-pass membrane protein</topology>
    </subcellularLocation>
</comment>
<evidence type="ECO:0000256" key="13">
    <source>
        <dbReference type="ARBA" id="ARBA00047816"/>
    </source>
</evidence>
<comment type="similarity">
    <text evidence="2 14">Belongs to the cytochrome c oxidase subunit 2 family.</text>
</comment>
<keyword evidence="7" id="KW-1278">Translocase</keyword>
<evidence type="ECO:0000256" key="3">
    <source>
        <dbReference type="ARBA" id="ARBA00022448"/>
    </source>
</evidence>
<proteinExistence type="inferred from homology"/>
<dbReference type="InterPro" id="IPR011759">
    <property type="entry name" value="Cyt_c_oxidase_su2_TM_dom"/>
</dbReference>
<feature type="region of interest" description="Disordered" evidence="16">
    <location>
        <begin position="247"/>
        <end position="272"/>
    </location>
</feature>
<dbReference type="PANTHER" id="PTHR22888">
    <property type="entry name" value="CYTOCHROME C OXIDASE, SUBUNIT II"/>
    <property type="match status" value="1"/>
</dbReference>
<dbReference type="InterPro" id="IPR036257">
    <property type="entry name" value="Cyt_c_oxidase_su2_TM_sf"/>
</dbReference>
<comment type="cofactor">
    <cofactor evidence="15">
        <name>Cu cation</name>
        <dbReference type="ChEBI" id="CHEBI:23378"/>
    </cofactor>
    <text evidence="15">Binds a copper A center.</text>
</comment>
<reference evidence="20" key="2">
    <citation type="submission" date="2020-09" db="EMBL/GenBank/DDBJ databases">
        <authorList>
            <person name="Sun Q."/>
            <person name="Zhou Y."/>
        </authorList>
    </citation>
    <scope>NUCLEOTIDE SEQUENCE</scope>
    <source>
        <strain evidence="20">CGMCC 1.16067</strain>
    </source>
</reference>
<protein>
    <recommendedName>
        <fullName evidence="15">Cytochrome c oxidase subunit 2</fullName>
        <ecNumber evidence="15">7.1.1.9</ecNumber>
    </recommendedName>
</protein>
<evidence type="ECO:0000256" key="17">
    <source>
        <dbReference type="SAM" id="Phobius"/>
    </source>
</evidence>
<dbReference type="GO" id="GO:0005886">
    <property type="term" value="C:plasma membrane"/>
    <property type="evidence" value="ECO:0007669"/>
    <property type="project" value="UniProtKB-SubCell"/>
</dbReference>
<feature type="transmembrane region" description="Helical" evidence="17">
    <location>
        <begin position="42"/>
        <end position="65"/>
    </location>
</feature>
<feature type="transmembrane region" description="Helical" evidence="17">
    <location>
        <begin position="86"/>
        <end position="105"/>
    </location>
</feature>
<keyword evidence="3 14" id="KW-0813">Transport</keyword>
<dbReference type="PROSITE" id="PS50857">
    <property type="entry name" value="COX2_CUA"/>
    <property type="match status" value="1"/>
</dbReference>
<dbReference type="PANTHER" id="PTHR22888:SF9">
    <property type="entry name" value="CYTOCHROME C OXIDASE SUBUNIT 2"/>
    <property type="match status" value="1"/>
</dbReference>
<evidence type="ECO:0000259" key="18">
    <source>
        <dbReference type="PROSITE" id="PS50857"/>
    </source>
</evidence>
<evidence type="ECO:0000256" key="2">
    <source>
        <dbReference type="ARBA" id="ARBA00007866"/>
    </source>
</evidence>
<keyword evidence="8 14" id="KW-0249">Electron transport</keyword>
<keyword evidence="4 14" id="KW-0679">Respiratory chain</keyword>
<dbReference type="InterPro" id="IPR001505">
    <property type="entry name" value="Copper_CuA"/>
</dbReference>
<accession>A0A917EYN5</accession>
<dbReference type="InterPro" id="IPR008972">
    <property type="entry name" value="Cupredoxin"/>
</dbReference>
<dbReference type="Gene3D" id="2.60.40.420">
    <property type="entry name" value="Cupredoxins - blue copper proteins"/>
    <property type="match status" value="1"/>
</dbReference>
<gene>
    <name evidence="20" type="primary">ctaC</name>
    <name evidence="20" type="ORF">GCM10011519_00940</name>
</gene>
<dbReference type="EC" id="7.1.1.9" evidence="15"/>
<dbReference type="GO" id="GO:0042773">
    <property type="term" value="P:ATP synthesis coupled electron transport"/>
    <property type="evidence" value="ECO:0007669"/>
    <property type="project" value="TreeGrafter"/>
</dbReference>
<evidence type="ECO:0000256" key="4">
    <source>
        <dbReference type="ARBA" id="ARBA00022660"/>
    </source>
</evidence>
<dbReference type="InterPro" id="IPR014222">
    <property type="entry name" value="Cyt_c_oxidase_su2"/>
</dbReference>
<evidence type="ECO:0000256" key="8">
    <source>
        <dbReference type="ARBA" id="ARBA00022982"/>
    </source>
</evidence>
<dbReference type="GO" id="GO:0004129">
    <property type="term" value="F:cytochrome-c oxidase activity"/>
    <property type="evidence" value="ECO:0007669"/>
    <property type="project" value="UniProtKB-EC"/>
</dbReference>
<dbReference type="InterPro" id="IPR045187">
    <property type="entry name" value="CcO_II"/>
</dbReference>
<dbReference type="EMBL" id="BMKQ01000001">
    <property type="protein sequence ID" value="GGF31384.1"/>
    <property type="molecule type" value="Genomic_DNA"/>
</dbReference>
<dbReference type="PROSITE" id="PS50999">
    <property type="entry name" value="COX2_TM"/>
    <property type="match status" value="1"/>
</dbReference>
<keyword evidence="5 14" id="KW-0812">Transmembrane</keyword>
<evidence type="ECO:0000256" key="15">
    <source>
        <dbReference type="RuleBase" id="RU004024"/>
    </source>
</evidence>
<evidence type="ECO:0000256" key="12">
    <source>
        <dbReference type="ARBA" id="ARBA00024688"/>
    </source>
</evidence>
<keyword evidence="10 15" id="KW-0186">Copper</keyword>
<evidence type="ECO:0000256" key="1">
    <source>
        <dbReference type="ARBA" id="ARBA00004141"/>
    </source>
</evidence>
<evidence type="ECO:0000313" key="21">
    <source>
        <dbReference type="Proteomes" id="UP000649179"/>
    </source>
</evidence>
<sequence length="272" mass="30491">MAALAASVLALSGCDAEGKDEIQRLAMPAPRADEVQNIYDLWHWSWLAAIIVGVVVWGLIGYAVIRFRRKSPDEVPVQTRYNLPIEIFYTVAPIMIVVVLFFFTIKVQDEVLPADPPKPDRTVEVVGQQWSWTFNYLKDDATGGETVFDSGTPADYPTLWLPVDEKVRFNLYSPDVIHSFWVPSFLFKMDVVPGRDNHFELTPNRIGTYVGKCAELCGAYHSRMLFNVKVVSADDYDAHLKQLQADGNTGLTRGTEKVRAQPGLEPEAGAER</sequence>
<dbReference type="CDD" id="cd13919">
    <property type="entry name" value="CuRO_HCO_II_like_5"/>
    <property type="match status" value="1"/>
</dbReference>
<evidence type="ECO:0000256" key="5">
    <source>
        <dbReference type="ARBA" id="ARBA00022692"/>
    </source>
</evidence>
<dbReference type="SUPFAM" id="SSF49503">
    <property type="entry name" value="Cupredoxins"/>
    <property type="match status" value="1"/>
</dbReference>
<organism evidence="20 21">
    <name type="scientific">Marmoricola endophyticus</name>
    <dbReference type="NCBI Taxonomy" id="2040280"/>
    <lineage>
        <taxon>Bacteria</taxon>
        <taxon>Bacillati</taxon>
        <taxon>Actinomycetota</taxon>
        <taxon>Actinomycetes</taxon>
        <taxon>Propionibacteriales</taxon>
        <taxon>Nocardioidaceae</taxon>
        <taxon>Marmoricola</taxon>
    </lineage>
</organism>
<dbReference type="SUPFAM" id="SSF81464">
    <property type="entry name" value="Cytochrome c oxidase subunit II-like, transmembrane region"/>
    <property type="match status" value="1"/>
</dbReference>
<dbReference type="InterPro" id="IPR002429">
    <property type="entry name" value="CcO_II-like_C"/>
</dbReference>
<evidence type="ECO:0000256" key="10">
    <source>
        <dbReference type="ARBA" id="ARBA00023008"/>
    </source>
</evidence>
<dbReference type="GO" id="GO:0005507">
    <property type="term" value="F:copper ion binding"/>
    <property type="evidence" value="ECO:0007669"/>
    <property type="project" value="InterPro"/>
</dbReference>
<dbReference type="PRINTS" id="PR01166">
    <property type="entry name" value="CYCOXIDASEII"/>
</dbReference>